<evidence type="ECO:0000313" key="5">
    <source>
        <dbReference type="Proteomes" id="UP000013173"/>
    </source>
</evidence>
<feature type="transmembrane region" description="Helical" evidence="3">
    <location>
        <begin position="875"/>
        <end position="896"/>
    </location>
</feature>
<dbReference type="PATRIC" id="fig|1217706.3.peg.1656"/>
<dbReference type="AlphaFoldDB" id="N9NNB1"/>
<comment type="caution">
    <text evidence="4">The sequence shown here is derived from an EMBL/GenBank/DDBJ whole genome shotgun (WGS) entry which is preliminary data.</text>
</comment>
<accession>N9NNB1</accession>
<proteinExistence type="predicted"/>
<organism evidence="4 5">
    <name type="scientific">Acinetobacter vivianii</name>
    <dbReference type="NCBI Taxonomy" id="1776742"/>
    <lineage>
        <taxon>Bacteria</taxon>
        <taxon>Pseudomonadati</taxon>
        <taxon>Pseudomonadota</taxon>
        <taxon>Gammaproteobacteria</taxon>
        <taxon>Moraxellales</taxon>
        <taxon>Moraxellaceae</taxon>
        <taxon>Acinetobacter</taxon>
    </lineage>
</organism>
<reference evidence="4 5" key="1">
    <citation type="submission" date="2013-02" db="EMBL/GenBank/DDBJ databases">
        <title>The Genome Sequence of Acinetobacter sp. NIPH 2168.</title>
        <authorList>
            <consortium name="The Broad Institute Genome Sequencing Platform"/>
            <consortium name="The Broad Institute Genome Sequencing Center for Infectious Disease"/>
            <person name="Cerqueira G."/>
            <person name="Feldgarden M."/>
            <person name="Courvalin P."/>
            <person name="Perichon B."/>
            <person name="Grillot-Courvalin C."/>
            <person name="Clermont D."/>
            <person name="Rocha E."/>
            <person name="Yoon E.-J."/>
            <person name="Nemec A."/>
            <person name="Walker B."/>
            <person name="Young S.K."/>
            <person name="Zeng Q."/>
            <person name="Gargeya S."/>
            <person name="Fitzgerald M."/>
            <person name="Haas B."/>
            <person name="Abouelleil A."/>
            <person name="Alvarado L."/>
            <person name="Arachchi H.M."/>
            <person name="Berlin A.M."/>
            <person name="Chapman S.B."/>
            <person name="Dewar J."/>
            <person name="Goldberg J."/>
            <person name="Griggs A."/>
            <person name="Gujja S."/>
            <person name="Hansen M."/>
            <person name="Howarth C."/>
            <person name="Imamovic A."/>
            <person name="Larimer J."/>
            <person name="McCowan C."/>
            <person name="Murphy C."/>
            <person name="Neiman D."/>
            <person name="Pearson M."/>
            <person name="Priest M."/>
            <person name="Roberts A."/>
            <person name="Saif S."/>
            <person name="Shea T."/>
            <person name="Sisk P."/>
            <person name="Sykes S."/>
            <person name="Wortman J."/>
            <person name="Nusbaum C."/>
            <person name="Birren B."/>
        </authorList>
    </citation>
    <scope>NUCLEOTIDE SEQUENCE [LARGE SCALE GENOMIC DNA]</scope>
    <source>
        <strain evidence="4 5">NIPH 2168</strain>
    </source>
</reference>
<keyword evidence="1" id="KW-0175">Coiled coil</keyword>
<evidence type="ECO:0000313" key="4">
    <source>
        <dbReference type="EMBL" id="ENX22473.1"/>
    </source>
</evidence>
<dbReference type="EMBL" id="APRW01000009">
    <property type="protein sequence ID" value="ENX22473.1"/>
    <property type="molecule type" value="Genomic_DNA"/>
</dbReference>
<feature type="coiled-coil region" evidence="1">
    <location>
        <begin position="14"/>
        <end position="41"/>
    </location>
</feature>
<evidence type="ECO:0000256" key="2">
    <source>
        <dbReference type="SAM" id="MobiDB-lite"/>
    </source>
</evidence>
<dbReference type="GeneID" id="303682128"/>
<feature type="compositionally biased region" description="Polar residues" evidence="2">
    <location>
        <begin position="511"/>
        <end position="536"/>
    </location>
</feature>
<dbReference type="OrthoDB" id="6174294at2"/>
<protein>
    <recommendedName>
        <fullName evidence="6">Lambda family phage tail tape measure protein</fullName>
    </recommendedName>
</protein>
<keyword evidence="3" id="KW-1133">Transmembrane helix</keyword>
<sequence length="994" mass="107429">MADNRVEVHVGARTSELERGMNDAEKTVEKTAEQIEDLGKKIDFKPDFSNFRSSIESVSQMVKSRFSDLGASISGGIAKNVALVGIGVSAAIGTALIGLGNLTNKIGETSKQLEIQARLANSTTTEFQEWSFAANKVSVEQDKLSDIMKDVNDKFGDFMQTGGGEMADFFEKIAPKVGVTAKEFQGLTGPQILEKYYQTLKKANVSQAEMTFYMESIANDATLLAPLLENNSAKLKEYSKQAHDLGLIMDEQAIRATKEFSSALSTIETTMQGVLTRMAAQAAPALTQIANNFIDFAVQARNAVDDSMRTIITIVEELLGVVQSVFSLISNIWSDLTADIGDGSQQQIGFLDLISGALKGFGAVAIGLRTGIEIAFAGIRAIVVTVCQAINIAINTVINVFAGFRETIQYGLDVLSVKFQSFGNVVRDVLSFNFSAAKASWESGLSQIGSITDRYSSQMKNRITNIKDAWNTGVMTTGNSWGAFKDNAIQSATSGGQKLFSMFMGPPKTVNSVQSKPPISSTFNPTHSLGTGTKDSSGAAAKAKADAEAKARQRAAEQAAKALGEIRYKYATAEEKISLDLQKALSEIEKSKVTDAEKAKFRIVAEKDASDKTKALRVKEFEEYKNLQEERIENELLAAQRIFEINKAEIQAAFDAKKISNVQKYQLEKDLEDKLRELKRRGLEERLELENQMSEKSGKQGNQGQILNNISSLDTEQTVSTLQTPNLLNDAQIKDFEDKFGGLTSRMSNLWDQGIQAMMNGTLTWRNATNAVLTDMAGFFIQKMVTEPIKLYAAGLARRLMVRLGFIKTETAAEVAGQASQTTAVVAGEMSKTSATGMGVVARLGLKAGEAIKSIMMYAWEAMAGAFKAMVSIPYVGPVLAVAAGASALALVGGLAGKIKSARGGYDIPSGVNPVTQLHEEEMVLPKQHANTIRALGKSMVGGGQDPSMVAADVGAPSSINIQAWDSRDLKRFMKKHGRELAGGLKGYNRNFGK</sequence>
<feature type="region of interest" description="Disordered" evidence="2">
    <location>
        <begin position="511"/>
        <end position="540"/>
    </location>
</feature>
<keyword evidence="5" id="KW-1185">Reference proteome</keyword>
<feature type="coiled-coil region" evidence="1">
    <location>
        <begin position="661"/>
        <end position="688"/>
    </location>
</feature>
<gene>
    <name evidence="4" type="ORF">F892_01715</name>
</gene>
<dbReference type="HOGENOM" id="CLU_006066_0_0_6"/>
<keyword evidence="3" id="KW-0812">Transmembrane</keyword>
<keyword evidence="3" id="KW-0472">Membrane</keyword>
<evidence type="ECO:0000256" key="3">
    <source>
        <dbReference type="SAM" id="Phobius"/>
    </source>
</evidence>
<evidence type="ECO:0008006" key="6">
    <source>
        <dbReference type="Google" id="ProtNLM"/>
    </source>
</evidence>
<name>N9NNB1_9GAMM</name>
<dbReference type="Proteomes" id="UP000013173">
    <property type="component" value="Unassembled WGS sequence"/>
</dbReference>
<evidence type="ECO:0000256" key="1">
    <source>
        <dbReference type="SAM" id="Coils"/>
    </source>
</evidence>
<dbReference type="RefSeq" id="WP_005257526.1">
    <property type="nucleotide sequence ID" value="NZ_BMDR01000001.1"/>
</dbReference>